<name>A0A291GA89_9RHOB</name>
<dbReference type="STRING" id="1758178.GCA_001550095_00706"/>
<dbReference type="AlphaFoldDB" id="A0A291GA89"/>
<evidence type="ECO:0000313" key="2">
    <source>
        <dbReference type="Proteomes" id="UP000217935"/>
    </source>
</evidence>
<organism evidence="1 2">
    <name type="scientific">Celeribacter ethanolicus</name>
    <dbReference type="NCBI Taxonomy" id="1758178"/>
    <lineage>
        <taxon>Bacteria</taxon>
        <taxon>Pseudomonadati</taxon>
        <taxon>Pseudomonadota</taxon>
        <taxon>Alphaproteobacteria</taxon>
        <taxon>Rhodobacterales</taxon>
        <taxon>Roseobacteraceae</taxon>
        <taxon>Celeribacter</taxon>
    </lineage>
</organism>
<dbReference type="RefSeq" id="WP_096805117.1">
    <property type="nucleotide sequence ID" value="NZ_CP022196.1"/>
</dbReference>
<dbReference type="Proteomes" id="UP000217935">
    <property type="component" value="Chromosome"/>
</dbReference>
<keyword evidence="2" id="KW-1185">Reference proteome</keyword>
<sequence>MMDRTDVFAGRLHIASQIPQALRSIEIRGLFTPEALTEGRTLTILDALEWPVSTLGGLFGAGFASFGAPAPVTATLSQEGEAFRIRIEGGPLHPFALWCVLRLLASAAILPPGAFERLVDLMEGDEEAAREAFSPRFITDYEALSCLVTGEGALVDFDAALMPATAPLLAGAARLMDQFGNHIGAGREAGKERLLFDLPRAAELTPALEDGFLALQSLGVFADGPPAGFAEADPELVLQTPQRLVVTGWEESALGLVALIAALCGGDLGGVDLRDAD</sequence>
<proteinExistence type="predicted"/>
<protein>
    <submittedName>
        <fullName evidence="1">Uncharacterized protein</fullName>
    </submittedName>
</protein>
<dbReference type="KEGG" id="ceh:CEW89_04890"/>
<gene>
    <name evidence="1" type="ORF">CEW89_04890</name>
</gene>
<reference evidence="1 2" key="1">
    <citation type="submission" date="2017-06" db="EMBL/GenBank/DDBJ databases">
        <title>Celeribacter sp. TSPH2 complete genome sequence.</title>
        <authorList>
            <person name="Woo J.-H."/>
            <person name="Kim H.-S."/>
        </authorList>
    </citation>
    <scope>NUCLEOTIDE SEQUENCE [LARGE SCALE GENOMIC DNA]</scope>
    <source>
        <strain evidence="1 2">TSPH2</strain>
    </source>
</reference>
<evidence type="ECO:0000313" key="1">
    <source>
        <dbReference type="EMBL" id="ATG46962.1"/>
    </source>
</evidence>
<dbReference type="EMBL" id="CP022196">
    <property type="protein sequence ID" value="ATG46962.1"/>
    <property type="molecule type" value="Genomic_DNA"/>
</dbReference>
<accession>A0A291GA89</accession>